<accession>A0A6J4JVK5</accession>
<dbReference type="Pfam" id="PF05258">
    <property type="entry name" value="DciA"/>
    <property type="match status" value="1"/>
</dbReference>
<name>A0A6J4JVK5_9SPHI</name>
<evidence type="ECO:0000313" key="1">
    <source>
        <dbReference type="EMBL" id="CAA9288547.1"/>
    </source>
</evidence>
<protein>
    <recommendedName>
        <fullName evidence="2">Zn-ribbon-containing, possibly RNA-binding protein and truncated derivatives</fullName>
    </recommendedName>
</protein>
<reference evidence="1" key="1">
    <citation type="submission" date="2020-02" db="EMBL/GenBank/DDBJ databases">
        <authorList>
            <person name="Meier V. D."/>
        </authorList>
    </citation>
    <scope>NUCLEOTIDE SEQUENCE</scope>
    <source>
        <strain evidence="1">AVDCRST_MAG56</strain>
    </source>
</reference>
<dbReference type="InterPro" id="IPR007922">
    <property type="entry name" value="DciA-like"/>
</dbReference>
<dbReference type="EMBL" id="CADCTQ010000368">
    <property type="protein sequence ID" value="CAA9288547.1"/>
    <property type="molecule type" value="Genomic_DNA"/>
</dbReference>
<dbReference type="AlphaFoldDB" id="A0A6J4JVK5"/>
<organism evidence="1">
    <name type="scientific">uncultured Cytophagales bacterium</name>
    <dbReference type="NCBI Taxonomy" id="158755"/>
    <lineage>
        <taxon>Bacteria</taxon>
        <taxon>Pseudomonadati</taxon>
        <taxon>Bacteroidota</taxon>
        <taxon>Sphingobacteriia</taxon>
        <taxon>Sphingobacteriales</taxon>
        <taxon>environmental samples</taxon>
    </lineage>
</organism>
<evidence type="ECO:0008006" key="2">
    <source>
        <dbReference type="Google" id="ProtNLM"/>
    </source>
</evidence>
<dbReference type="PANTHER" id="PTHR36456:SF1">
    <property type="entry name" value="UPF0232 PROTEIN SCO3875"/>
    <property type="match status" value="1"/>
</dbReference>
<sequence>MKKEHTARRADTYTLKEAISELLNAYKLRGKFNETYLVASWSRIMGTAIANRTGRIYISNRKLFVQITSAPLKNELAMSKSKIIEILNREAREDVLDDVIFI</sequence>
<gene>
    <name evidence="1" type="ORF">AVDCRST_MAG56-4364</name>
</gene>
<dbReference type="PANTHER" id="PTHR36456">
    <property type="entry name" value="UPF0232 PROTEIN SCO3875"/>
    <property type="match status" value="1"/>
</dbReference>
<proteinExistence type="predicted"/>